<evidence type="ECO:0000256" key="2">
    <source>
        <dbReference type="ARBA" id="ARBA00022630"/>
    </source>
</evidence>
<evidence type="ECO:0000259" key="6">
    <source>
        <dbReference type="Pfam" id="PF00881"/>
    </source>
</evidence>
<dbReference type="Gene3D" id="3.40.109.10">
    <property type="entry name" value="NADH Oxidase"/>
    <property type="match status" value="1"/>
</dbReference>
<dbReference type="InterPro" id="IPR029479">
    <property type="entry name" value="Nitroreductase"/>
</dbReference>
<feature type="domain" description="Nitroreductase" evidence="6">
    <location>
        <begin position="9"/>
        <end position="163"/>
    </location>
</feature>
<keyword evidence="8" id="KW-1185">Reference proteome</keyword>
<keyword evidence="2 5" id="KW-0285">Flavoprotein</keyword>
<dbReference type="InterPro" id="IPR016446">
    <property type="entry name" value="Flavin_OxRdtase_Frp"/>
</dbReference>
<reference evidence="7 8" key="1">
    <citation type="submission" date="2022-01" db="EMBL/GenBank/DDBJ databases">
        <title>Desulfofustis limnae sp. nov., a novel mesophilic sulfate-reducing bacterium isolated from marsh soil.</title>
        <authorList>
            <person name="Watanabe M."/>
            <person name="Takahashi A."/>
            <person name="Kojima H."/>
            <person name="Fukui M."/>
        </authorList>
    </citation>
    <scope>NUCLEOTIDE SEQUENCE [LARGE SCALE GENOMIC DNA]</scope>
    <source>
        <strain evidence="7 8">PPLL</strain>
    </source>
</reference>
<dbReference type="PANTHER" id="PTHR43425">
    <property type="entry name" value="OXYGEN-INSENSITIVE NADPH NITROREDUCTASE"/>
    <property type="match status" value="1"/>
</dbReference>
<protein>
    <submittedName>
        <fullName evidence="7">NADPH-dependent oxidoreductase</fullName>
    </submittedName>
</protein>
<keyword evidence="4 5" id="KW-0560">Oxidoreductase</keyword>
<organism evidence="7 8">
    <name type="scientific">Desulfofustis limnaeus</name>
    <dbReference type="NCBI Taxonomy" id="2740163"/>
    <lineage>
        <taxon>Bacteria</taxon>
        <taxon>Pseudomonadati</taxon>
        <taxon>Thermodesulfobacteriota</taxon>
        <taxon>Desulfobulbia</taxon>
        <taxon>Desulfobulbales</taxon>
        <taxon>Desulfocapsaceae</taxon>
        <taxon>Desulfofustis</taxon>
    </lineage>
</organism>
<evidence type="ECO:0000256" key="5">
    <source>
        <dbReference type="PIRNR" id="PIRNR005426"/>
    </source>
</evidence>
<name>A0ABM7W8Z9_9BACT</name>
<gene>
    <name evidence="7" type="ORF">DPPLL_18260</name>
</gene>
<dbReference type="NCBIfam" id="NF008033">
    <property type="entry name" value="PRK10765.1"/>
    <property type="match status" value="1"/>
</dbReference>
<evidence type="ECO:0000313" key="7">
    <source>
        <dbReference type="EMBL" id="BDD87461.1"/>
    </source>
</evidence>
<dbReference type="Proteomes" id="UP000830055">
    <property type="component" value="Chromosome"/>
</dbReference>
<dbReference type="EMBL" id="AP025516">
    <property type="protein sequence ID" value="BDD87461.1"/>
    <property type="molecule type" value="Genomic_DNA"/>
</dbReference>
<keyword evidence="3 5" id="KW-0288">FMN</keyword>
<dbReference type="Pfam" id="PF00881">
    <property type="entry name" value="Nitroreductase"/>
    <property type="match status" value="1"/>
</dbReference>
<proteinExistence type="inferred from homology"/>
<evidence type="ECO:0000256" key="4">
    <source>
        <dbReference type="ARBA" id="ARBA00023002"/>
    </source>
</evidence>
<dbReference type="RefSeq" id="WP_284154487.1">
    <property type="nucleotide sequence ID" value="NZ_AP025516.1"/>
</dbReference>
<keyword evidence="5" id="KW-0521">NADP</keyword>
<sequence length="245" mass="27372">MDHVITLLKAHRSIRKFTDRPVEQSLVEEMILAGQCAATSSFIQACTVIQVNDHAAREALCDYTAGQKYVREAPVFLVFCADMQRHRLACSRHDAPMLSGYTEQFLTASLDCALFAQNVMVAAESVGLGGCYIGAIRIRIGEADRLLGLPHLVYPVFGMCLGYPAQDPETKPRLPLSVILKQERYNDEQDAAAIAAYDEQVRAYYRSRTGGRKDSSWSEQIAAMLVKEARPHLLEFLRSKGFLLR</sequence>
<dbReference type="PANTHER" id="PTHR43425:SF2">
    <property type="entry name" value="OXYGEN-INSENSITIVE NADPH NITROREDUCTASE"/>
    <property type="match status" value="1"/>
</dbReference>
<dbReference type="InterPro" id="IPR000415">
    <property type="entry name" value="Nitroreductase-like"/>
</dbReference>
<dbReference type="PIRSF" id="PIRSF005426">
    <property type="entry name" value="Frp"/>
    <property type="match status" value="1"/>
</dbReference>
<comment type="similarity">
    <text evidence="1 5">Belongs to the flavin oxidoreductase frp family.</text>
</comment>
<evidence type="ECO:0000256" key="3">
    <source>
        <dbReference type="ARBA" id="ARBA00022643"/>
    </source>
</evidence>
<evidence type="ECO:0000313" key="8">
    <source>
        <dbReference type="Proteomes" id="UP000830055"/>
    </source>
</evidence>
<accession>A0ABM7W8Z9</accession>
<dbReference type="SUPFAM" id="SSF55469">
    <property type="entry name" value="FMN-dependent nitroreductase-like"/>
    <property type="match status" value="1"/>
</dbReference>
<dbReference type="CDD" id="cd02146">
    <property type="entry name" value="NfsA-like"/>
    <property type="match status" value="1"/>
</dbReference>
<evidence type="ECO:0000256" key="1">
    <source>
        <dbReference type="ARBA" id="ARBA00008366"/>
    </source>
</evidence>